<proteinExistence type="predicted"/>
<evidence type="ECO:0000313" key="2">
    <source>
        <dbReference type="Proteomes" id="UP001057402"/>
    </source>
</evidence>
<name>A0ACB9S5V7_9MYRT</name>
<sequence length="1016" mass="113498">MALSGMRGLSVFISDVRNCQNKDQERLRVDKELGNIRTRFKNEKGLTPYEKKKYVWKMLYIHMLGYDVDFGHMEAVSLISAPKYPEKQVGYIVTSCLLNENHDFLRLAINTVRNDIIGRNETFQCLALTMVGNIGGREFAESLAPDVQKLIISSSCRPLVRKKAALCLLRLYRKNPDVVNIDGWADRMAQLLDERDLGVLTSSMSLLVALVSNNHEAYWSSLPKCVKILERLARNQDIPQEYTYYGIPSPWLQVKTMRALQYFPTVEDPNTRRSLFEVLQRILMGTDVVKNVNKNNASHAVLFEALSLVMHLDAEKEMMSQCVALLGKFIAVREPNIRYLGLENMTRMLMVADVQDIIKRHQAQIITSLKDSDISIRRRALDLLYGMCDVSNAKDIVEELLQYLSSSDFAMREELSLKAAILAEKFAPDLSWYVDVILQLIDKAGDFISDDIWFRVVQFVTNNEDLQPYAAAKAREYIDKPAIHETMVKVSAYLLGEHGHLLARRPGCSPKEIFNAIHEKLPTVTMPTIPILLSTYAKILMHTQPPDLELQNQIWSIFHKFESCIDVEIQQRAVEYFALSSKGAALADVLAEMPKFPERQSSLIKKAEDIETDTAEQSAIKLRSQQQVSNALVVTDQRPVNGMTPDVPLTLVKVASTNSKEDLYPEDHISNGENGTVTEVDPQLPSADLLSDLLGPLAIEGPPDAVQSGQSSLSGLEGISDAVDSAAIVPIEGQINAVQPIGSIHERFHTLCFKDSGVLYEDPHIQIGVKAEWRAHQGRLVLFLGNKNTSPLVSVQALILPPSHLKMELSLVPETIPPRAQVQCPLEVVNLRPSRDVAVLDFSYSFGTSLVNIKLRLPAVLNKFLQPLSLSMEEFFPQWKSLSGPPLKLQEVVRGVRPLPLLEMANLFNNCRLMVCPGLDQNPNNLVASTTFYSESMHAMLCLVRIETDPADRTQLRMTVATGDPTLTFELKEFIKEQLVDIPVMSSVPAMAPASSLPINPVSLSNDPGAILAGLL</sequence>
<organism evidence="1 2">
    <name type="scientific">Melastoma candidum</name>
    <dbReference type="NCBI Taxonomy" id="119954"/>
    <lineage>
        <taxon>Eukaryota</taxon>
        <taxon>Viridiplantae</taxon>
        <taxon>Streptophyta</taxon>
        <taxon>Embryophyta</taxon>
        <taxon>Tracheophyta</taxon>
        <taxon>Spermatophyta</taxon>
        <taxon>Magnoliopsida</taxon>
        <taxon>eudicotyledons</taxon>
        <taxon>Gunneridae</taxon>
        <taxon>Pentapetalae</taxon>
        <taxon>rosids</taxon>
        <taxon>malvids</taxon>
        <taxon>Myrtales</taxon>
        <taxon>Melastomataceae</taxon>
        <taxon>Melastomatoideae</taxon>
        <taxon>Melastomateae</taxon>
        <taxon>Melastoma</taxon>
    </lineage>
</organism>
<evidence type="ECO:0000313" key="1">
    <source>
        <dbReference type="EMBL" id="KAI4386102.1"/>
    </source>
</evidence>
<dbReference type="EMBL" id="CM042881">
    <property type="protein sequence ID" value="KAI4386102.1"/>
    <property type="molecule type" value="Genomic_DNA"/>
</dbReference>
<comment type="caution">
    <text evidence="1">The sequence shown here is derived from an EMBL/GenBank/DDBJ whole genome shotgun (WGS) entry which is preliminary data.</text>
</comment>
<accession>A0ACB9S5V7</accession>
<gene>
    <name evidence="1" type="ORF">MLD38_004064</name>
</gene>
<keyword evidence="2" id="KW-1185">Reference proteome</keyword>
<reference evidence="2" key="1">
    <citation type="journal article" date="2023" name="Front. Plant Sci.">
        <title>Chromosomal-level genome assembly of Melastoma candidum provides insights into trichome evolution.</title>
        <authorList>
            <person name="Zhong Y."/>
            <person name="Wu W."/>
            <person name="Sun C."/>
            <person name="Zou P."/>
            <person name="Liu Y."/>
            <person name="Dai S."/>
            <person name="Zhou R."/>
        </authorList>
    </citation>
    <scope>NUCLEOTIDE SEQUENCE [LARGE SCALE GENOMIC DNA]</scope>
</reference>
<dbReference type="Proteomes" id="UP001057402">
    <property type="component" value="Chromosome 2"/>
</dbReference>
<protein>
    <submittedName>
        <fullName evidence="1">Uncharacterized protein</fullName>
    </submittedName>
</protein>